<comment type="subcellular location">
    <subcellularLocation>
        <location evidence="1">Cell outer membrane</location>
    </subcellularLocation>
</comment>
<dbReference type="Gene3D" id="2.60.40.1120">
    <property type="entry name" value="Carboxypeptidase-like, regulatory domain"/>
    <property type="match status" value="1"/>
</dbReference>
<dbReference type="OrthoDB" id="8764943at2"/>
<dbReference type="InterPro" id="IPR036942">
    <property type="entry name" value="Beta-barrel_TonB_sf"/>
</dbReference>
<dbReference type="Gene3D" id="2.170.130.10">
    <property type="entry name" value="TonB-dependent receptor, plug domain"/>
    <property type="match status" value="1"/>
</dbReference>
<comment type="caution">
    <text evidence="5">The sequence shown here is derived from an EMBL/GenBank/DDBJ whole genome shotgun (WGS) entry which is preliminary data.</text>
</comment>
<dbReference type="RefSeq" id="WP_115901105.1">
    <property type="nucleotide sequence ID" value="NZ_QUNS01000004.1"/>
</dbReference>
<dbReference type="Pfam" id="PF13715">
    <property type="entry name" value="CarbopepD_reg_2"/>
    <property type="match status" value="1"/>
</dbReference>
<gene>
    <name evidence="5" type="ORF">C7448_104118</name>
</gene>
<dbReference type="Gene3D" id="2.40.170.20">
    <property type="entry name" value="TonB-dependent receptor, beta-barrel domain"/>
    <property type="match status" value="1"/>
</dbReference>
<evidence type="ECO:0000256" key="1">
    <source>
        <dbReference type="ARBA" id="ARBA00004442"/>
    </source>
</evidence>
<dbReference type="AlphaFoldDB" id="A0A3E0HW82"/>
<dbReference type="SUPFAM" id="SSF56935">
    <property type="entry name" value="Porins"/>
    <property type="match status" value="1"/>
</dbReference>
<dbReference type="SUPFAM" id="SSF49464">
    <property type="entry name" value="Carboxypeptidase regulatory domain-like"/>
    <property type="match status" value="1"/>
</dbReference>
<dbReference type="Pfam" id="PF14905">
    <property type="entry name" value="OMP_b-brl_3"/>
    <property type="match status" value="1"/>
</dbReference>
<dbReference type="GO" id="GO:0009279">
    <property type="term" value="C:cell outer membrane"/>
    <property type="evidence" value="ECO:0007669"/>
    <property type="project" value="UniProtKB-SubCell"/>
</dbReference>
<name>A0A3E0HW82_9FLAO</name>
<keyword evidence="3" id="KW-0998">Cell outer membrane</keyword>
<dbReference type="InterPro" id="IPR037066">
    <property type="entry name" value="Plug_dom_sf"/>
</dbReference>
<evidence type="ECO:0000313" key="5">
    <source>
        <dbReference type="EMBL" id="REH50506.1"/>
    </source>
</evidence>
<proteinExistence type="predicted"/>
<evidence type="ECO:0000259" key="4">
    <source>
        <dbReference type="Pfam" id="PF14905"/>
    </source>
</evidence>
<dbReference type="InterPro" id="IPR041700">
    <property type="entry name" value="OMP_b-brl_3"/>
</dbReference>
<organism evidence="5 6">
    <name type="scientific">Tenacibaculum gallaicum</name>
    <dbReference type="NCBI Taxonomy" id="561505"/>
    <lineage>
        <taxon>Bacteria</taxon>
        <taxon>Pseudomonadati</taxon>
        <taxon>Bacteroidota</taxon>
        <taxon>Flavobacteriia</taxon>
        <taxon>Flavobacteriales</taxon>
        <taxon>Flavobacteriaceae</taxon>
        <taxon>Tenacibaculum</taxon>
    </lineage>
</organism>
<sequence>MKNYIKILVRYFLVLFPWFVFSQEIEVKGTVSDVTNQALPGTTVFVKGSNKGTVTNLDGKYSIKTTKGAVLVFSFVGMITREKKVTDEKKINITLKEDANALDEVVVNFKKPLIEAGKGKLTFNLKKSTLTTGQSALDMLKKLPGVSVAQNDAILFRGASGVNIMIDGKMTYLSGGQLSNLLIGMSAEDLKKIELITSPTAEFDAAGNTGIINIVLEKKLKKGYAVNLRTTISKGKYWMTNENISASLRTKKVNLYGSFDYNTPHRFTKNESGNTINEDGESLWLSRKNESNYKIKYYTWRFGAEWQFLPKHSLSINYHGYLDDFKKQNYSTVNKLNNLNELQSYTLTDNKIIEPYHYDAGSVHYRFVIDSLGKKITADANYTSYRNYSDGVLITDNYDANQNKLDTNVLKSHQPGNVDILSTQIDANLPFKKYAIKTGVKYAKVKNDNQYKFESLEEGTYEKVPALSNHYKYNEQIAAAYITGSKEINKTTIDAGLRVEYTRAEGYTVKENETNQWQYTKLFPSFSIGQILNKDNKIDFSLNRRINRPSYTDLNPVRWYRDQYFYYSGNPNLVPELAWVYSFTYSLKNKYVFSATYNQSDNFINRRLLVDDNGTTIKSQSDNFGNRERFDFTVSTPFKLYSFWNLLFFSDISYTTYPISQVSGEKQLSKWATAFTLQQDISLPKDYKINLSTHWFSSELLGLYSTKATGYVDFGIKKTFLNKKLVAQLTISDIFNTNHYEAYSQSDIIDYYYNNKPDSRRFGITLLYHLGGNLVKENRNKTDEQKRL</sequence>
<feature type="domain" description="Outer membrane protein beta-barrel" evidence="4">
    <location>
        <begin position="369"/>
        <end position="768"/>
    </location>
</feature>
<dbReference type="Proteomes" id="UP000256884">
    <property type="component" value="Unassembled WGS sequence"/>
</dbReference>
<keyword evidence="6" id="KW-1185">Reference proteome</keyword>
<keyword evidence="2" id="KW-0472">Membrane</keyword>
<dbReference type="EMBL" id="QUNS01000004">
    <property type="protein sequence ID" value="REH50506.1"/>
    <property type="molecule type" value="Genomic_DNA"/>
</dbReference>
<dbReference type="InterPro" id="IPR008969">
    <property type="entry name" value="CarboxyPept-like_regulatory"/>
</dbReference>
<reference evidence="5 6" key="1">
    <citation type="submission" date="2018-08" db="EMBL/GenBank/DDBJ databases">
        <title>Genomic Encyclopedia of Type Strains, Phase IV (KMG-IV): sequencing the most valuable type-strain genomes for metagenomic binning, comparative biology and taxonomic classification.</title>
        <authorList>
            <person name="Goeker M."/>
        </authorList>
    </citation>
    <scope>NUCLEOTIDE SEQUENCE [LARGE SCALE GENOMIC DNA]</scope>
    <source>
        <strain evidence="5 6">DSM 18841</strain>
    </source>
</reference>
<protein>
    <submittedName>
        <fullName evidence="5">Outer membrane receptor protein involved in Fe transport</fullName>
    </submittedName>
</protein>
<evidence type="ECO:0000256" key="2">
    <source>
        <dbReference type="ARBA" id="ARBA00023136"/>
    </source>
</evidence>
<evidence type="ECO:0000313" key="6">
    <source>
        <dbReference type="Proteomes" id="UP000256884"/>
    </source>
</evidence>
<accession>A0A3E0HW82</accession>
<keyword evidence="5" id="KW-0675">Receptor</keyword>
<evidence type="ECO:0000256" key="3">
    <source>
        <dbReference type="ARBA" id="ARBA00023237"/>
    </source>
</evidence>